<comment type="subcellular location">
    <subcellularLocation>
        <location evidence="1">Periplasm</location>
    </subcellularLocation>
</comment>
<dbReference type="PANTHER" id="PTHR30290">
    <property type="entry name" value="PERIPLASMIC BINDING COMPONENT OF ABC TRANSPORTER"/>
    <property type="match status" value="1"/>
</dbReference>
<comment type="similarity">
    <text evidence="2">Belongs to the bacterial solute-binding protein 5 family.</text>
</comment>
<dbReference type="Proteomes" id="UP000464495">
    <property type="component" value="Chromosome"/>
</dbReference>
<dbReference type="Pfam" id="PF00496">
    <property type="entry name" value="SBP_bac_5"/>
    <property type="match status" value="1"/>
</dbReference>
<dbReference type="InterPro" id="IPR039424">
    <property type="entry name" value="SBP_5"/>
</dbReference>
<dbReference type="EMBL" id="CP046620">
    <property type="protein sequence ID" value="QHQ37301.1"/>
    <property type="molecule type" value="Genomic_DNA"/>
</dbReference>
<protein>
    <submittedName>
        <fullName evidence="5">ABC transporter substrate-binding protein</fullName>
    </submittedName>
</protein>
<evidence type="ECO:0000256" key="3">
    <source>
        <dbReference type="ARBA" id="ARBA00022729"/>
    </source>
</evidence>
<proteinExistence type="inferred from homology"/>
<sequence>MYGTPELPPGFVSLPYANPKAPKGGRMVVGEVGGFDSMNPYILKGEAPYNIRSHVVETLLGRSWDESFTLYGLLAESVETGPNREWVEFHLRPEAKFSDGSPVTIEDVIWSFETLAEKGHPRYRSSWEKIDRYERVGERGIRFDFNTVDNELPLILGLRPILRKADWDGRDFAESSLDRITGSGPYIVGEFEPNRYVEFVRNPDYWGSSVPYNQGLNNIDTIRYEYFTDANVVFEAFKAGELSYFREGNPAKWKTDYSFPAALNGDVVKEEIPHRRPAGMEGFVFNTRREIFSDWRVREALIQAFNFEFINQTMNDSVYPRRTSYYANSDLAMSHDAAEGAVKSLLEPFADTLVPGTMEGYSLPVADIAGRNRSGLREARRLLQEAGWRVDDAGVLRNGSGQAFEFTVLLRSDRNEAIANMYAEMLARLGITMRQELVDSAQHNTRKSDYDYDMMVNVWGLSLSPGNEQYLYWGRDGVNTPGTRNYMGMDSVAAEAMIDTMLTAESQKEFVAAVKALDRILMAGRYVVPFWFSDVSLVAHTAEMKHPEALPIYGDWIGFLPEVWWIEE</sequence>
<dbReference type="GO" id="GO:0043190">
    <property type="term" value="C:ATP-binding cassette (ABC) transporter complex"/>
    <property type="evidence" value="ECO:0007669"/>
    <property type="project" value="InterPro"/>
</dbReference>
<keyword evidence="3" id="KW-0732">Signal</keyword>
<dbReference type="GO" id="GO:0015833">
    <property type="term" value="P:peptide transport"/>
    <property type="evidence" value="ECO:0007669"/>
    <property type="project" value="TreeGrafter"/>
</dbReference>
<evidence type="ECO:0000259" key="4">
    <source>
        <dbReference type="Pfam" id="PF00496"/>
    </source>
</evidence>
<accession>A0A6P1T664</accession>
<dbReference type="GO" id="GO:0030288">
    <property type="term" value="C:outer membrane-bounded periplasmic space"/>
    <property type="evidence" value="ECO:0007669"/>
    <property type="project" value="TreeGrafter"/>
</dbReference>
<dbReference type="PIRSF" id="PIRSF002741">
    <property type="entry name" value="MppA"/>
    <property type="match status" value="1"/>
</dbReference>
<name>A0A6P1T664_9RHOB</name>
<dbReference type="InterPro" id="IPR030678">
    <property type="entry name" value="Peptide/Ni-bd"/>
</dbReference>
<dbReference type="Gene3D" id="3.10.105.10">
    <property type="entry name" value="Dipeptide-binding Protein, Domain 3"/>
    <property type="match status" value="1"/>
</dbReference>
<evidence type="ECO:0000256" key="2">
    <source>
        <dbReference type="ARBA" id="ARBA00005695"/>
    </source>
</evidence>
<dbReference type="Gene3D" id="3.40.190.10">
    <property type="entry name" value="Periplasmic binding protein-like II"/>
    <property type="match status" value="1"/>
</dbReference>
<dbReference type="AlphaFoldDB" id="A0A6P1T664"/>
<evidence type="ECO:0000313" key="5">
    <source>
        <dbReference type="EMBL" id="QHQ37301.1"/>
    </source>
</evidence>
<reference evidence="5 6" key="1">
    <citation type="submission" date="2019-12" db="EMBL/GenBank/DDBJ databases">
        <title>Complete genome sequence of Algicella marina strain 9Alg 56(T) isolated from the red alga Tichocarpus crinitus.</title>
        <authorList>
            <person name="Kim S.-G."/>
            <person name="Nedashkovskaya O.I."/>
        </authorList>
    </citation>
    <scope>NUCLEOTIDE SEQUENCE [LARGE SCALE GENOMIC DNA]</scope>
    <source>
        <strain evidence="5 6">9Alg 56</strain>
    </source>
</reference>
<dbReference type="CDD" id="cd08497">
    <property type="entry name" value="MbnE-like"/>
    <property type="match status" value="1"/>
</dbReference>
<feature type="domain" description="Solute-binding protein family 5" evidence="4">
    <location>
        <begin position="70"/>
        <end position="474"/>
    </location>
</feature>
<dbReference type="KEGG" id="amaq:GO499_05590"/>
<evidence type="ECO:0000256" key="1">
    <source>
        <dbReference type="ARBA" id="ARBA00004418"/>
    </source>
</evidence>
<dbReference type="GO" id="GO:0042884">
    <property type="term" value="P:microcin transport"/>
    <property type="evidence" value="ECO:0007669"/>
    <property type="project" value="TreeGrafter"/>
</dbReference>
<gene>
    <name evidence="5" type="ORF">GO499_05590</name>
</gene>
<dbReference type="PANTHER" id="PTHR30290:SF64">
    <property type="entry name" value="ABC TRANSPORTER PERIPLASMIC BINDING PROTEIN"/>
    <property type="match status" value="1"/>
</dbReference>
<keyword evidence="6" id="KW-1185">Reference proteome</keyword>
<organism evidence="5 6">
    <name type="scientific">Algicella marina</name>
    <dbReference type="NCBI Taxonomy" id="2683284"/>
    <lineage>
        <taxon>Bacteria</taxon>
        <taxon>Pseudomonadati</taxon>
        <taxon>Pseudomonadota</taxon>
        <taxon>Alphaproteobacteria</taxon>
        <taxon>Rhodobacterales</taxon>
        <taxon>Paracoccaceae</taxon>
        <taxon>Algicella</taxon>
    </lineage>
</organism>
<dbReference type="SUPFAM" id="SSF53850">
    <property type="entry name" value="Periplasmic binding protein-like II"/>
    <property type="match status" value="1"/>
</dbReference>
<evidence type="ECO:0000313" key="6">
    <source>
        <dbReference type="Proteomes" id="UP000464495"/>
    </source>
</evidence>
<dbReference type="InterPro" id="IPR000914">
    <property type="entry name" value="SBP_5_dom"/>
</dbReference>
<dbReference type="GO" id="GO:1904680">
    <property type="term" value="F:peptide transmembrane transporter activity"/>
    <property type="evidence" value="ECO:0007669"/>
    <property type="project" value="TreeGrafter"/>
</dbReference>